<keyword evidence="2" id="KW-1185">Reference proteome</keyword>
<organism evidence="1 2">
    <name type="scientific">Dactylonectria estremocensis</name>
    <dbReference type="NCBI Taxonomy" id="1079267"/>
    <lineage>
        <taxon>Eukaryota</taxon>
        <taxon>Fungi</taxon>
        <taxon>Dikarya</taxon>
        <taxon>Ascomycota</taxon>
        <taxon>Pezizomycotina</taxon>
        <taxon>Sordariomycetes</taxon>
        <taxon>Hypocreomycetidae</taxon>
        <taxon>Hypocreales</taxon>
        <taxon>Nectriaceae</taxon>
        <taxon>Dactylonectria</taxon>
    </lineage>
</organism>
<dbReference type="AlphaFoldDB" id="A0A9P9I7V6"/>
<dbReference type="Proteomes" id="UP000717696">
    <property type="component" value="Unassembled WGS sequence"/>
</dbReference>
<dbReference type="EMBL" id="JAGMUU010000057">
    <property type="protein sequence ID" value="KAH7111168.1"/>
    <property type="molecule type" value="Genomic_DNA"/>
</dbReference>
<gene>
    <name evidence="1" type="ORF">B0J13DRAFT_631881</name>
</gene>
<reference evidence="1" key="1">
    <citation type="journal article" date="2021" name="Nat. Commun.">
        <title>Genetic determinants of endophytism in the Arabidopsis root mycobiome.</title>
        <authorList>
            <person name="Mesny F."/>
            <person name="Miyauchi S."/>
            <person name="Thiergart T."/>
            <person name="Pickel B."/>
            <person name="Atanasova L."/>
            <person name="Karlsson M."/>
            <person name="Huettel B."/>
            <person name="Barry K.W."/>
            <person name="Haridas S."/>
            <person name="Chen C."/>
            <person name="Bauer D."/>
            <person name="Andreopoulos W."/>
            <person name="Pangilinan J."/>
            <person name="LaButti K."/>
            <person name="Riley R."/>
            <person name="Lipzen A."/>
            <person name="Clum A."/>
            <person name="Drula E."/>
            <person name="Henrissat B."/>
            <person name="Kohler A."/>
            <person name="Grigoriev I.V."/>
            <person name="Martin F.M."/>
            <person name="Hacquard S."/>
        </authorList>
    </citation>
    <scope>NUCLEOTIDE SEQUENCE</scope>
    <source>
        <strain evidence="1">MPI-CAGE-AT-0021</strain>
    </source>
</reference>
<protein>
    <submittedName>
        <fullName evidence="1">Uncharacterized protein</fullName>
    </submittedName>
</protein>
<name>A0A9P9I7V6_9HYPO</name>
<evidence type="ECO:0000313" key="1">
    <source>
        <dbReference type="EMBL" id="KAH7111168.1"/>
    </source>
</evidence>
<sequence length="149" mass="16609">MSILHLARQLNLVFPYGTAPAATIRALHSGFSEQGYGQPKDNVRGITITFLSSLASSVGTSYAPAIQYTWDPFWWIYTWEGHSLTAVINWDWVSWFWPPSLIGIVMLIDRNSAPSLLSGAIFTRGVIYPIMVRTEEATGCRTTPTILTQ</sequence>
<proteinExistence type="predicted"/>
<accession>A0A9P9I7V6</accession>
<comment type="caution">
    <text evidence="1">The sequence shown here is derived from an EMBL/GenBank/DDBJ whole genome shotgun (WGS) entry which is preliminary data.</text>
</comment>
<evidence type="ECO:0000313" key="2">
    <source>
        <dbReference type="Proteomes" id="UP000717696"/>
    </source>
</evidence>